<sequence>MNETEAKARKVRAMFGEIAPRYDLLNRLLSGGVDQRWRRLAVRLATEKAPRRILDVATGTGDVALLLKRARPEAEVVGGDFTPQMLELARAKAERAGTDVRFVEADALALPFADASFDALTVAFGFRNFADYERGLAEFFRVLAPGGRAVILEFPPPPEGLLGRAYRFYFNGVLPWIGGVVSGRPEAYRYLPSSVERFPRPERLAEMMRTAGFAGVRWRLLTGGIAAVHLGDKP</sequence>
<dbReference type="RefSeq" id="WP_147148986.1">
    <property type="nucleotide sequence ID" value="NZ_BJXN01000025.1"/>
</dbReference>
<dbReference type="PANTHER" id="PTHR43591">
    <property type="entry name" value="METHYLTRANSFERASE"/>
    <property type="match status" value="1"/>
</dbReference>
<feature type="binding site" evidence="4">
    <location>
        <position position="60"/>
    </location>
    <ligand>
        <name>S-adenosyl-L-methionine</name>
        <dbReference type="ChEBI" id="CHEBI:59789"/>
    </ligand>
</feature>
<dbReference type="PROSITE" id="PS51608">
    <property type="entry name" value="SAM_MT_UBIE"/>
    <property type="match status" value="1"/>
</dbReference>
<dbReference type="CDD" id="cd02440">
    <property type="entry name" value="AdoMet_MTases"/>
    <property type="match status" value="1"/>
</dbReference>
<evidence type="ECO:0000313" key="5">
    <source>
        <dbReference type="EMBL" id="GEM90859.1"/>
    </source>
</evidence>
<dbReference type="InterPro" id="IPR029063">
    <property type="entry name" value="SAM-dependent_MTases_sf"/>
</dbReference>
<comment type="caution">
    <text evidence="4">Lacks conserved residue(s) required for the propagation of feature annotation.</text>
</comment>
<comment type="function">
    <text evidence="4">Methyltransferase required for the conversion of demethylmenaquinol (DMKH2) to menaquinol (MKH2).</text>
</comment>
<evidence type="ECO:0000256" key="4">
    <source>
        <dbReference type="HAMAP-Rule" id="MF_01813"/>
    </source>
</evidence>
<proteinExistence type="inferred from homology"/>
<dbReference type="GO" id="GO:0043770">
    <property type="term" value="F:demethylmenaquinone methyltransferase activity"/>
    <property type="evidence" value="ECO:0007669"/>
    <property type="project" value="UniProtKB-UniRule"/>
</dbReference>
<dbReference type="InterPro" id="IPR004033">
    <property type="entry name" value="UbiE/COQ5_MeTrFase"/>
</dbReference>
<dbReference type="InterPro" id="IPR023576">
    <property type="entry name" value="UbiE/COQ5_MeTrFase_CS"/>
</dbReference>
<dbReference type="OrthoDB" id="9808140at2"/>
<dbReference type="Pfam" id="PF01209">
    <property type="entry name" value="Ubie_methyltran"/>
    <property type="match status" value="1"/>
</dbReference>
<comment type="similarity">
    <text evidence="4">Belongs to the class I-like SAM-binding methyltransferase superfamily. MenG/UbiE family.</text>
</comment>
<dbReference type="PANTHER" id="PTHR43591:SF24">
    <property type="entry name" value="2-METHOXY-6-POLYPRENYL-1,4-BENZOQUINOL METHYLASE, MITOCHONDRIAL"/>
    <property type="match status" value="1"/>
</dbReference>
<comment type="pathway">
    <text evidence="4">Quinol/quinone metabolism; menaquinone biosynthesis; menaquinol from 1,4-dihydroxy-2-naphthoate: step 2/2.</text>
</comment>
<dbReference type="UniPathway" id="UPA00079">
    <property type="reaction ID" value="UER00169"/>
</dbReference>
<evidence type="ECO:0000256" key="2">
    <source>
        <dbReference type="ARBA" id="ARBA00022679"/>
    </source>
</evidence>
<dbReference type="Proteomes" id="UP000321827">
    <property type="component" value="Unassembled WGS sequence"/>
</dbReference>
<name>A0A511RMI1_9DEIN</name>
<comment type="caution">
    <text evidence="5">The sequence shown here is derived from an EMBL/GenBank/DDBJ whole genome shotgun (WGS) entry which is preliminary data.</text>
</comment>
<dbReference type="AlphaFoldDB" id="A0A511RMI1"/>
<evidence type="ECO:0000313" key="6">
    <source>
        <dbReference type="Proteomes" id="UP000321827"/>
    </source>
</evidence>
<comment type="catalytic activity">
    <reaction evidence="4">
        <text>a 2-demethylmenaquinol + S-adenosyl-L-methionine = a menaquinol + S-adenosyl-L-homocysteine + H(+)</text>
        <dbReference type="Rhea" id="RHEA:42640"/>
        <dbReference type="Rhea" id="RHEA-COMP:9539"/>
        <dbReference type="Rhea" id="RHEA-COMP:9563"/>
        <dbReference type="ChEBI" id="CHEBI:15378"/>
        <dbReference type="ChEBI" id="CHEBI:18151"/>
        <dbReference type="ChEBI" id="CHEBI:55437"/>
        <dbReference type="ChEBI" id="CHEBI:57856"/>
        <dbReference type="ChEBI" id="CHEBI:59789"/>
        <dbReference type="EC" id="2.1.1.163"/>
    </reaction>
</comment>
<evidence type="ECO:0000256" key="3">
    <source>
        <dbReference type="ARBA" id="ARBA00022691"/>
    </source>
</evidence>
<dbReference type="SUPFAM" id="SSF53335">
    <property type="entry name" value="S-adenosyl-L-methionine-dependent methyltransferases"/>
    <property type="match status" value="1"/>
</dbReference>
<dbReference type="GO" id="GO:0009234">
    <property type="term" value="P:menaquinone biosynthetic process"/>
    <property type="evidence" value="ECO:0007669"/>
    <property type="project" value="UniProtKB-UniRule"/>
</dbReference>
<dbReference type="EC" id="2.1.1.163" evidence="4"/>
<keyword evidence="4" id="KW-0474">Menaquinone biosynthesis</keyword>
<dbReference type="HAMAP" id="MF_01813">
    <property type="entry name" value="MenG_UbiE_methyltr"/>
    <property type="match status" value="1"/>
</dbReference>
<dbReference type="Gene3D" id="3.40.50.150">
    <property type="entry name" value="Vaccinia Virus protein VP39"/>
    <property type="match status" value="1"/>
</dbReference>
<dbReference type="EMBL" id="BJXN01000025">
    <property type="protein sequence ID" value="GEM90859.1"/>
    <property type="molecule type" value="Genomic_DNA"/>
</dbReference>
<accession>A0A511RMI1</accession>
<dbReference type="NCBIfam" id="TIGR01934">
    <property type="entry name" value="MenG_MenH_UbiE"/>
    <property type="match status" value="1"/>
</dbReference>
<feature type="binding site" evidence="4">
    <location>
        <begin position="106"/>
        <end position="107"/>
    </location>
    <ligand>
        <name>S-adenosyl-L-methionine</name>
        <dbReference type="ChEBI" id="CHEBI:59789"/>
    </ligand>
</feature>
<keyword evidence="3 4" id="KW-0949">S-adenosyl-L-methionine</keyword>
<dbReference type="GO" id="GO:0032259">
    <property type="term" value="P:methylation"/>
    <property type="evidence" value="ECO:0007669"/>
    <property type="project" value="UniProtKB-KW"/>
</dbReference>
<keyword evidence="2 4" id="KW-0808">Transferase</keyword>
<evidence type="ECO:0000256" key="1">
    <source>
        <dbReference type="ARBA" id="ARBA00022603"/>
    </source>
</evidence>
<gene>
    <name evidence="4 5" type="primary">menG</name>
    <name evidence="5" type="ORF">ODE01S_22930</name>
</gene>
<keyword evidence="1 4" id="KW-0489">Methyltransferase</keyword>
<dbReference type="NCBIfam" id="NF001244">
    <property type="entry name" value="PRK00216.1-5"/>
    <property type="match status" value="1"/>
</dbReference>
<dbReference type="PROSITE" id="PS01183">
    <property type="entry name" value="UBIE_1"/>
    <property type="match status" value="1"/>
</dbReference>
<feature type="binding site" evidence="4">
    <location>
        <position position="80"/>
    </location>
    <ligand>
        <name>S-adenosyl-L-methionine</name>
        <dbReference type="ChEBI" id="CHEBI:59789"/>
    </ligand>
</feature>
<protein>
    <recommendedName>
        <fullName evidence="4">Demethylmenaquinone methyltransferase</fullName>
        <ecNumber evidence="4">2.1.1.163</ecNumber>
    </recommendedName>
</protein>
<reference evidence="5 6" key="1">
    <citation type="submission" date="2019-07" db="EMBL/GenBank/DDBJ databases">
        <title>Whole genome shotgun sequence of Oceanithermus desulfurans NBRC 100063.</title>
        <authorList>
            <person name="Hosoyama A."/>
            <person name="Uohara A."/>
            <person name="Ohji S."/>
            <person name="Ichikawa N."/>
        </authorList>
    </citation>
    <scope>NUCLEOTIDE SEQUENCE [LARGE SCALE GENOMIC DNA]</scope>
    <source>
        <strain evidence="5 6">NBRC 100063</strain>
    </source>
</reference>
<organism evidence="5 6">
    <name type="scientific">Oceanithermus desulfurans NBRC 100063</name>
    <dbReference type="NCBI Taxonomy" id="1227550"/>
    <lineage>
        <taxon>Bacteria</taxon>
        <taxon>Thermotogati</taxon>
        <taxon>Deinococcota</taxon>
        <taxon>Deinococci</taxon>
        <taxon>Thermales</taxon>
        <taxon>Thermaceae</taxon>
        <taxon>Oceanithermus</taxon>
    </lineage>
</organism>